<dbReference type="NCBIfam" id="TIGR01221">
    <property type="entry name" value="rmlC"/>
    <property type="match status" value="1"/>
</dbReference>
<proteinExistence type="inferred from homology"/>
<evidence type="ECO:0000256" key="7">
    <source>
        <dbReference type="RuleBase" id="RU364069"/>
    </source>
</evidence>
<keyword evidence="7 8" id="KW-0413">Isomerase</keyword>
<keyword evidence="9" id="KW-1185">Reference proteome</keyword>
<evidence type="ECO:0000256" key="4">
    <source>
        <dbReference type="ARBA" id="ARBA00019595"/>
    </source>
</evidence>
<dbReference type="eggNOG" id="COG1898">
    <property type="taxonomic scope" value="Bacteria"/>
</dbReference>
<organism evidence="8 9">
    <name type="scientific">Luminiphilus syltensis NOR5-1B</name>
    <dbReference type="NCBI Taxonomy" id="565045"/>
    <lineage>
        <taxon>Bacteria</taxon>
        <taxon>Pseudomonadati</taxon>
        <taxon>Pseudomonadota</taxon>
        <taxon>Gammaproteobacteria</taxon>
        <taxon>Cellvibrionales</taxon>
        <taxon>Halieaceae</taxon>
        <taxon>Luminiphilus</taxon>
    </lineage>
</organism>
<reference evidence="9" key="1">
    <citation type="journal article" date="2013" name="BMC Microbiol.">
        <title>Taxonomy and evolution of bacteriochlorophyll a-containing members of the OM60/NOR5 clade of marine gammaproteobacteria: description of Luminiphilus syltensis gen. nov., sp. nov., reclassification of Haliea rubra as Pseudohaliea rubra gen. nov., comb. nov., and emendation of Chromatocurvus halotolerans.</title>
        <authorList>
            <person name="Spring S."/>
            <person name="Riedel T."/>
            <person name="Sproer C."/>
            <person name="Yan S."/>
            <person name="Harder J."/>
            <person name="Fuchs B.M."/>
        </authorList>
    </citation>
    <scope>NUCLEOTIDE SEQUENCE [LARGE SCALE GENOMIC DNA]</scope>
    <source>
        <strain evidence="9">NOR51-B</strain>
    </source>
</reference>
<accession>B8KUL2</accession>
<dbReference type="EC" id="5.1.3.13" evidence="3 7"/>
<dbReference type="UniPathway" id="UPA00124"/>
<dbReference type="GO" id="GO:0005829">
    <property type="term" value="C:cytosol"/>
    <property type="evidence" value="ECO:0007669"/>
    <property type="project" value="TreeGrafter"/>
</dbReference>
<dbReference type="Gene3D" id="2.60.120.10">
    <property type="entry name" value="Jelly Rolls"/>
    <property type="match status" value="1"/>
</dbReference>
<comment type="pathway">
    <text evidence="7">Carbohydrate biosynthesis; dTDP-L-rhamnose biosynthesis.</text>
</comment>
<dbReference type="Proteomes" id="UP000004699">
    <property type="component" value="Unassembled WGS sequence"/>
</dbReference>
<dbReference type="SUPFAM" id="SSF51182">
    <property type="entry name" value="RmlC-like cupins"/>
    <property type="match status" value="1"/>
</dbReference>
<feature type="active site" description="Proton acceptor" evidence="5">
    <location>
        <position position="61"/>
    </location>
</feature>
<feature type="site" description="Participates in a stacking interaction with the thymidine ring of dTDP-4-oxo-6-deoxyglucose" evidence="6">
    <location>
        <position position="136"/>
    </location>
</feature>
<protein>
    <recommendedName>
        <fullName evidence="4 7">dTDP-4-dehydrorhamnose 3,5-epimerase</fullName>
        <ecNumber evidence="3 7">5.1.3.13</ecNumber>
    </recommendedName>
    <alternativeName>
        <fullName evidence="7">Thymidine diphospho-4-keto-rhamnose 3,5-epimerase</fullName>
    </alternativeName>
</protein>
<evidence type="ECO:0000256" key="6">
    <source>
        <dbReference type="PIRSR" id="PIRSR600888-3"/>
    </source>
</evidence>
<dbReference type="Pfam" id="PF00908">
    <property type="entry name" value="dTDP_sugar_isom"/>
    <property type="match status" value="1"/>
</dbReference>
<comment type="function">
    <text evidence="2 7">Catalyzes the epimerization of the C3' and C5'positions of dTDP-6-deoxy-D-xylo-4-hexulose, forming dTDP-6-deoxy-L-lyxo-4-hexulose.</text>
</comment>
<dbReference type="InterPro" id="IPR014710">
    <property type="entry name" value="RmlC-like_jellyroll"/>
</dbReference>
<dbReference type="AlphaFoldDB" id="B8KUL2"/>
<comment type="similarity">
    <text evidence="7">Belongs to the dTDP-4-dehydrorhamnose 3,5-epimerase family.</text>
</comment>
<name>B8KUL2_9GAMM</name>
<evidence type="ECO:0000313" key="8">
    <source>
        <dbReference type="EMBL" id="EED34466.1"/>
    </source>
</evidence>
<feature type="active site" description="Proton donor" evidence="5">
    <location>
        <position position="130"/>
    </location>
</feature>
<evidence type="ECO:0000256" key="1">
    <source>
        <dbReference type="ARBA" id="ARBA00001298"/>
    </source>
</evidence>
<dbReference type="PANTHER" id="PTHR21047">
    <property type="entry name" value="DTDP-6-DEOXY-D-GLUCOSE-3,5 EPIMERASE"/>
    <property type="match status" value="1"/>
</dbReference>
<dbReference type="CDD" id="cd00438">
    <property type="entry name" value="cupin_RmlC"/>
    <property type="match status" value="1"/>
</dbReference>
<evidence type="ECO:0000256" key="2">
    <source>
        <dbReference type="ARBA" id="ARBA00001997"/>
    </source>
</evidence>
<evidence type="ECO:0000313" key="9">
    <source>
        <dbReference type="Proteomes" id="UP000004699"/>
    </source>
</evidence>
<comment type="subunit">
    <text evidence="7">Homodimer.</text>
</comment>
<comment type="catalytic activity">
    <reaction evidence="1 7">
        <text>dTDP-4-dehydro-6-deoxy-alpha-D-glucose = dTDP-4-dehydro-beta-L-rhamnose</text>
        <dbReference type="Rhea" id="RHEA:16969"/>
        <dbReference type="ChEBI" id="CHEBI:57649"/>
        <dbReference type="ChEBI" id="CHEBI:62830"/>
        <dbReference type="EC" id="5.1.3.13"/>
    </reaction>
</comment>
<dbReference type="GO" id="GO:0000271">
    <property type="term" value="P:polysaccharide biosynthetic process"/>
    <property type="evidence" value="ECO:0007669"/>
    <property type="project" value="TreeGrafter"/>
</dbReference>
<dbReference type="PANTHER" id="PTHR21047:SF2">
    <property type="entry name" value="THYMIDINE DIPHOSPHO-4-KETO-RHAMNOSE 3,5-EPIMERASE"/>
    <property type="match status" value="1"/>
</dbReference>
<dbReference type="GO" id="GO:0019305">
    <property type="term" value="P:dTDP-rhamnose biosynthetic process"/>
    <property type="evidence" value="ECO:0007669"/>
    <property type="project" value="UniProtKB-UniRule"/>
</dbReference>
<dbReference type="HOGENOM" id="CLU_090940_1_1_6"/>
<dbReference type="EMBL" id="DS999411">
    <property type="protein sequence ID" value="EED34466.1"/>
    <property type="molecule type" value="Genomic_DNA"/>
</dbReference>
<evidence type="ECO:0000256" key="3">
    <source>
        <dbReference type="ARBA" id="ARBA00012098"/>
    </source>
</evidence>
<dbReference type="InterPro" id="IPR000888">
    <property type="entry name" value="RmlC-like"/>
</dbReference>
<evidence type="ECO:0000256" key="5">
    <source>
        <dbReference type="PIRSR" id="PIRSR600888-1"/>
    </source>
</evidence>
<dbReference type="GO" id="GO:0008830">
    <property type="term" value="F:dTDP-4-dehydrorhamnose 3,5-epimerase activity"/>
    <property type="evidence" value="ECO:0007669"/>
    <property type="project" value="UniProtKB-UniRule"/>
</dbReference>
<gene>
    <name evidence="8" type="primary">rfbC</name>
    <name evidence="8" type="ORF">NOR51B_403</name>
</gene>
<dbReference type="STRING" id="565045.NOR51B_403"/>
<dbReference type="RefSeq" id="WP_009019214.1">
    <property type="nucleotide sequence ID" value="NZ_DS999411.1"/>
</dbReference>
<dbReference type="OrthoDB" id="9800680at2"/>
<sequence length="183" mass="20594">MECETTPLSGVMLLKPRVFGDERGFFLEAWNQRTYADAGIDVHFVQDNHSRSRQGILRGLHFQTEQTQGKLVRVTSGSVFDVVVDLRADSPTCGQWYGATLSASNHEQLWIPPGFAHGFYVLSESADFLYKCSDYYHPESELTLAWNDPSVGIEWPLVNDQPPQLSAKDATGLPIDQVPLFRF</sequence>
<dbReference type="InterPro" id="IPR011051">
    <property type="entry name" value="RmlC_Cupin_sf"/>
</dbReference>